<accession>A0A9W8RCS8</accession>
<feature type="transmembrane region" description="Helical" evidence="1">
    <location>
        <begin position="102"/>
        <end position="125"/>
    </location>
</feature>
<dbReference type="EMBL" id="JAOQAV010000009">
    <property type="protein sequence ID" value="KAJ4191474.1"/>
    <property type="molecule type" value="Genomic_DNA"/>
</dbReference>
<keyword evidence="1" id="KW-0472">Membrane</keyword>
<reference evidence="2" key="1">
    <citation type="submission" date="2022-09" db="EMBL/GenBank/DDBJ databases">
        <title>Fusarium specimens isolated from Avocado Roots.</title>
        <authorList>
            <person name="Stajich J."/>
            <person name="Roper C."/>
            <person name="Heimlech-Rivalta G."/>
        </authorList>
    </citation>
    <scope>NUCLEOTIDE SEQUENCE</scope>
    <source>
        <strain evidence="2">A02</strain>
    </source>
</reference>
<protein>
    <submittedName>
        <fullName evidence="2">Uncharacterized protein</fullName>
    </submittedName>
</protein>
<name>A0A9W8RCS8_9HYPO</name>
<keyword evidence="1" id="KW-1133">Transmembrane helix</keyword>
<gene>
    <name evidence="2" type="ORF">NW755_004659</name>
</gene>
<evidence type="ECO:0000313" key="2">
    <source>
        <dbReference type="EMBL" id="KAJ4191474.1"/>
    </source>
</evidence>
<feature type="transmembrane region" description="Helical" evidence="1">
    <location>
        <begin position="12"/>
        <end position="35"/>
    </location>
</feature>
<comment type="caution">
    <text evidence="2">The sequence shown here is derived from an EMBL/GenBank/DDBJ whole genome shotgun (WGS) entry which is preliminary data.</text>
</comment>
<dbReference type="Proteomes" id="UP001152087">
    <property type="component" value="Unassembled WGS sequence"/>
</dbReference>
<evidence type="ECO:0000256" key="1">
    <source>
        <dbReference type="SAM" id="Phobius"/>
    </source>
</evidence>
<evidence type="ECO:0000313" key="3">
    <source>
        <dbReference type="Proteomes" id="UP001152087"/>
    </source>
</evidence>
<proteinExistence type="predicted"/>
<feature type="transmembrane region" description="Helical" evidence="1">
    <location>
        <begin position="55"/>
        <end position="74"/>
    </location>
</feature>
<sequence>MKQTDSASTFCGAVSSSYITTFSSHDTILLFFGWLHWAFVDGLKSLFSYFPGLSFYFLLHSDGLILGLFFLAWLETSHGMTTQNMDIGYILDQHMLKASRPFWMVGFFFLSAGLSDATGIGFWLLDHFCWSFLLFTSWTPFLRLGDPFF</sequence>
<keyword evidence="3" id="KW-1185">Reference proteome</keyword>
<dbReference type="AlphaFoldDB" id="A0A9W8RCS8"/>
<keyword evidence="1" id="KW-0812">Transmembrane</keyword>
<organism evidence="2 3">
    <name type="scientific">Fusarium falciforme</name>
    <dbReference type="NCBI Taxonomy" id="195108"/>
    <lineage>
        <taxon>Eukaryota</taxon>
        <taxon>Fungi</taxon>
        <taxon>Dikarya</taxon>
        <taxon>Ascomycota</taxon>
        <taxon>Pezizomycotina</taxon>
        <taxon>Sordariomycetes</taxon>
        <taxon>Hypocreomycetidae</taxon>
        <taxon>Hypocreales</taxon>
        <taxon>Nectriaceae</taxon>
        <taxon>Fusarium</taxon>
        <taxon>Fusarium solani species complex</taxon>
    </lineage>
</organism>